<evidence type="ECO:0000313" key="2">
    <source>
        <dbReference type="EMBL" id="SFI42984.1"/>
    </source>
</evidence>
<dbReference type="EMBL" id="FOQK01000038">
    <property type="protein sequence ID" value="SFI42984.1"/>
    <property type="molecule type" value="Genomic_DNA"/>
</dbReference>
<gene>
    <name evidence="2" type="ORF">SAMN04487861_13810</name>
</gene>
<protein>
    <submittedName>
        <fullName evidence="2">Uncharacterized protein</fullName>
    </submittedName>
</protein>
<accession>A0A1I3I4R6</accession>
<dbReference type="OrthoDB" id="1665833at2"/>
<proteinExistence type="predicted"/>
<organism evidence="2 3">
    <name type="scientific">Selenomonas ruminantium</name>
    <dbReference type="NCBI Taxonomy" id="971"/>
    <lineage>
        <taxon>Bacteria</taxon>
        <taxon>Bacillati</taxon>
        <taxon>Bacillota</taxon>
        <taxon>Negativicutes</taxon>
        <taxon>Selenomonadales</taxon>
        <taxon>Selenomonadaceae</taxon>
        <taxon>Selenomonas</taxon>
    </lineage>
</organism>
<evidence type="ECO:0000256" key="1">
    <source>
        <dbReference type="SAM" id="Phobius"/>
    </source>
</evidence>
<dbReference type="RefSeq" id="WP_075445794.1">
    <property type="nucleotide sequence ID" value="NZ_FOQK01000038.1"/>
</dbReference>
<name>A0A1I3I4R6_SELRU</name>
<evidence type="ECO:0000313" key="3">
    <source>
        <dbReference type="Proteomes" id="UP000183639"/>
    </source>
</evidence>
<dbReference type="Proteomes" id="UP000183639">
    <property type="component" value="Unassembled WGS sequence"/>
</dbReference>
<keyword evidence="1" id="KW-0812">Transmembrane</keyword>
<keyword evidence="1" id="KW-0472">Membrane</keyword>
<dbReference type="AlphaFoldDB" id="A0A1I3I4R6"/>
<reference evidence="2 3" key="1">
    <citation type="submission" date="2016-10" db="EMBL/GenBank/DDBJ databases">
        <authorList>
            <person name="de Groot N.N."/>
        </authorList>
    </citation>
    <scope>NUCLEOTIDE SEQUENCE [LARGE SCALE GENOMIC DNA]</scope>
    <source>
        <strain evidence="2 3">Z108</strain>
    </source>
</reference>
<sequence length="159" mass="18163">MIVAIKRFLFFGGIILMLAGVFGLSFIWSIDHRTAESLSAYCRIDFQSSHTEAGELEGAVLTLWDWRYDGAELKPEAILYTDGDAWEMKAAVKQSPPGTDADHPYQNENKLFVELPRASLPAIRKASEIRFRFYYDNGQTIDLPLNAPDLEYWRRQVAQ</sequence>
<keyword evidence="1" id="KW-1133">Transmembrane helix</keyword>
<feature type="transmembrane region" description="Helical" evidence="1">
    <location>
        <begin position="7"/>
        <end position="28"/>
    </location>
</feature>